<dbReference type="CDD" id="cd05195">
    <property type="entry name" value="enoyl_red"/>
    <property type="match status" value="1"/>
</dbReference>
<dbReference type="Pfam" id="PF00698">
    <property type="entry name" value="Acyl_transf_1"/>
    <property type="match status" value="1"/>
</dbReference>
<dbReference type="SMART" id="SM01294">
    <property type="entry name" value="PKS_PP_betabranch"/>
    <property type="match status" value="1"/>
</dbReference>
<feature type="region of interest" description="Disordered" evidence="6">
    <location>
        <begin position="334"/>
        <end position="354"/>
    </location>
</feature>
<dbReference type="InterPro" id="IPR049551">
    <property type="entry name" value="PKS_DH_C"/>
</dbReference>
<dbReference type="InterPro" id="IPR009081">
    <property type="entry name" value="PP-bd_ACP"/>
</dbReference>
<dbReference type="PROSITE" id="PS00012">
    <property type="entry name" value="PHOSPHOPANTETHEINE"/>
    <property type="match status" value="1"/>
</dbReference>
<dbReference type="Pfam" id="PF08659">
    <property type="entry name" value="KR"/>
    <property type="match status" value="1"/>
</dbReference>
<name>A0A8J8BGP7_9ACTN</name>
<dbReference type="GO" id="GO:0004312">
    <property type="term" value="F:fatty acid synthase activity"/>
    <property type="evidence" value="ECO:0007669"/>
    <property type="project" value="TreeGrafter"/>
</dbReference>
<dbReference type="InterPro" id="IPR055123">
    <property type="entry name" value="SpnB-like_Rossmann"/>
</dbReference>
<dbReference type="GO" id="GO:0016491">
    <property type="term" value="F:oxidoreductase activity"/>
    <property type="evidence" value="ECO:0007669"/>
    <property type="project" value="InterPro"/>
</dbReference>
<evidence type="ECO:0000313" key="10">
    <source>
        <dbReference type="Proteomes" id="UP000677913"/>
    </source>
</evidence>
<dbReference type="Pfam" id="PF08240">
    <property type="entry name" value="ADH_N"/>
    <property type="match status" value="1"/>
</dbReference>
<dbReference type="SMART" id="SM00822">
    <property type="entry name" value="PKS_KR"/>
    <property type="match status" value="1"/>
</dbReference>
<protein>
    <submittedName>
        <fullName evidence="9">SDR family NAD(P)-dependent oxidoreductase</fullName>
    </submittedName>
</protein>
<dbReference type="PANTHER" id="PTHR43775">
    <property type="entry name" value="FATTY ACID SYNTHASE"/>
    <property type="match status" value="1"/>
</dbReference>
<evidence type="ECO:0000256" key="1">
    <source>
        <dbReference type="ARBA" id="ARBA00022450"/>
    </source>
</evidence>
<dbReference type="SUPFAM" id="SSF50129">
    <property type="entry name" value="GroES-like"/>
    <property type="match status" value="1"/>
</dbReference>
<dbReference type="Gene3D" id="3.40.50.720">
    <property type="entry name" value="NAD(P)-binding Rossmann-like Domain"/>
    <property type="match status" value="1"/>
</dbReference>
<dbReference type="SMART" id="SM00826">
    <property type="entry name" value="PKS_DH"/>
    <property type="match status" value="1"/>
</dbReference>
<feature type="domain" description="PKS/mFAS DH" evidence="8">
    <location>
        <begin position="235"/>
        <end position="520"/>
    </location>
</feature>
<dbReference type="InterPro" id="IPR020843">
    <property type="entry name" value="ER"/>
</dbReference>
<dbReference type="InterPro" id="IPR016035">
    <property type="entry name" value="Acyl_Trfase/lysoPLipase"/>
</dbReference>
<reference evidence="9" key="1">
    <citation type="submission" date="2021-04" db="EMBL/GenBank/DDBJ databases">
        <title>Genome based classification of Actinospica acidithermotolerans sp. nov., an actinobacterium isolated from an Indonesian hot spring.</title>
        <authorList>
            <person name="Kusuma A.B."/>
            <person name="Putra K.E."/>
            <person name="Nafisah S."/>
            <person name="Loh J."/>
            <person name="Nouioui I."/>
            <person name="Goodfellow M."/>
        </authorList>
    </citation>
    <scope>NUCLEOTIDE SEQUENCE</scope>
    <source>
        <strain evidence="9">DSM 45618</strain>
    </source>
</reference>
<dbReference type="Pfam" id="PF14765">
    <property type="entry name" value="PS-DH"/>
    <property type="match status" value="1"/>
</dbReference>
<evidence type="ECO:0000259" key="7">
    <source>
        <dbReference type="PROSITE" id="PS50075"/>
    </source>
</evidence>
<dbReference type="InterPro" id="IPR049900">
    <property type="entry name" value="PKS_mFAS_DH"/>
</dbReference>
<dbReference type="PROSITE" id="PS52019">
    <property type="entry name" value="PKS_MFAS_DH"/>
    <property type="match status" value="1"/>
</dbReference>
<dbReference type="InterPro" id="IPR016036">
    <property type="entry name" value="Malonyl_transacylase_ACP-bd"/>
</dbReference>
<dbReference type="CDD" id="cd08956">
    <property type="entry name" value="KR_3_FAS_SDR_x"/>
    <property type="match status" value="1"/>
</dbReference>
<dbReference type="Pfam" id="PF00550">
    <property type="entry name" value="PP-binding"/>
    <property type="match status" value="1"/>
</dbReference>
<dbReference type="InterPro" id="IPR001227">
    <property type="entry name" value="Ac_transferase_dom_sf"/>
</dbReference>
<dbReference type="GO" id="GO:0006633">
    <property type="term" value="P:fatty acid biosynthetic process"/>
    <property type="evidence" value="ECO:0007669"/>
    <property type="project" value="TreeGrafter"/>
</dbReference>
<dbReference type="SMART" id="SM00827">
    <property type="entry name" value="PKS_AT"/>
    <property type="match status" value="1"/>
</dbReference>
<dbReference type="InterPro" id="IPR036736">
    <property type="entry name" value="ACP-like_sf"/>
</dbReference>
<organism evidence="9 10">
    <name type="scientific">Actinocrinis puniceicyclus</name>
    <dbReference type="NCBI Taxonomy" id="977794"/>
    <lineage>
        <taxon>Bacteria</taxon>
        <taxon>Bacillati</taxon>
        <taxon>Actinomycetota</taxon>
        <taxon>Actinomycetes</taxon>
        <taxon>Catenulisporales</taxon>
        <taxon>Actinospicaceae</taxon>
        <taxon>Actinocrinis</taxon>
    </lineage>
</organism>
<dbReference type="Proteomes" id="UP000677913">
    <property type="component" value="Unassembled WGS sequence"/>
</dbReference>
<accession>A0A8J8BGP7</accession>
<gene>
    <name evidence="9" type="ORF">KGA66_23315</name>
</gene>
<dbReference type="FunFam" id="3.40.50.720:FF:000209">
    <property type="entry name" value="Polyketide synthase Pks12"/>
    <property type="match status" value="1"/>
</dbReference>
<dbReference type="InterPro" id="IPR011032">
    <property type="entry name" value="GroES-like_sf"/>
</dbReference>
<dbReference type="InterPro" id="IPR049552">
    <property type="entry name" value="PKS_DH_N"/>
</dbReference>
<dbReference type="InterPro" id="IPR020807">
    <property type="entry name" value="PKS_DH"/>
</dbReference>
<dbReference type="InterPro" id="IPR006162">
    <property type="entry name" value="Ppantetheine_attach_site"/>
</dbReference>
<evidence type="ECO:0000259" key="8">
    <source>
        <dbReference type="PROSITE" id="PS52019"/>
    </source>
</evidence>
<keyword evidence="4" id="KW-0012">Acyltransferase</keyword>
<dbReference type="SMART" id="SM00823">
    <property type="entry name" value="PKS_PP"/>
    <property type="match status" value="1"/>
</dbReference>
<dbReference type="InterPro" id="IPR013154">
    <property type="entry name" value="ADH-like_N"/>
</dbReference>
<dbReference type="Gene3D" id="1.10.1200.10">
    <property type="entry name" value="ACP-like"/>
    <property type="match status" value="1"/>
</dbReference>
<keyword evidence="10" id="KW-1185">Reference proteome</keyword>
<feature type="active site" description="Proton donor; for dehydratase activity" evidence="5">
    <location>
        <position position="442"/>
    </location>
</feature>
<dbReference type="InterPro" id="IPR014043">
    <property type="entry name" value="Acyl_transferase_dom"/>
</dbReference>
<dbReference type="PANTHER" id="PTHR43775:SF51">
    <property type="entry name" value="INACTIVE PHENOLPHTHIOCEROL SYNTHESIS POLYKETIDE SYNTHASE TYPE I PKS1-RELATED"/>
    <property type="match status" value="1"/>
</dbReference>
<keyword evidence="1" id="KW-0596">Phosphopantetheine</keyword>
<dbReference type="RefSeq" id="WP_211470635.1">
    <property type="nucleotide sequence ID" value="NZ_JAGSXH010000113.1"/>
</dbReference>
<feature type="region of interest" description="C-terminal hotdog fold" evidence="5">
    <location>
        <begin position="381"/>
        <end position="520"/>
    </location>
</feature>
<dbReference type="PROSITE" id="PS50075">
    <property type="entry name" value="CARRIER"/>
    <property type="match status" value="1"/>
</dbReference>
<dbReference type="Pfam" id="PF13602">
    <property type="entry name" value="ADH_zinc_N_2"/>
    <property type="match status" value="1"/>
</dbReference>
<dbReference type="GO" id="GO:0031177">
    <property type="term" value="F:phosphopantetheine binding"/>
    <property type="evidence" value="ECO:0007669"/>
    <property type="project" value="InterPro"/>
</dbReference>
<dbReference type="FunFam" id="1.10.1200.10:FF:000007">
    <property type="entry name" value="Probable polyketide synthase pks17"/>
    <property type="match status" value="1"/>
</dbReference>
<dbReference type="Gene3D" id="3.30.70.3290">
    <property type="match status" value="1"/>
</dbReference>
<evidence type="ECO:0000313" key="9">
    <source>
        <dbReference type="EMBL" id="MBS2965994.1"/>
    </source>
</evidence>
<comment type="caution">
    <text evidence="9">The sequence shown here is derived from an EMBL/GenBank/DDBJ whole genome shotgun (WGS) entry which is preliminary data.</text>
</comment>
<dbReference type="SUPFAM" id="SSF51735">
    <property type="entry name" value="NAD(P)-binding Rossmann-fold domains"/>
    <property type="match status" value="3"/>
</dbReference>
<dbReference type="SUPFAM" id="SSF47336">
    <property type="entry name" value="ACP-like"/>
    <property type="match status" value="1"/>
</dbReference>
<feature type="compositionally biased region" description="Basic and acidic residues" evidence="6">
    <location>
        <begin position="342"/>
        <end position="351"/>
    </location>
</feature>
<dbReference type="Gene3D" id="3.40.50.11460">
    <property type="match status" value="1"/>
</dbReference>
<evidence type="ECO:0000256" key="5">
    <source>
        <dbReference type="PROSITE-ProRule" id="PRU01363"/>
    </source>
</evidence>
<evidence type="ECO:0000256" key="4">
    <source>
        <dbReference type="ARBA" id="ARBA00023315"/>
    </source>
</evidence>
<dbReference type="FunFam" id="3.90.180.10:FF:000032">
    <property type="entry name" value="Probable polyketide synthase pks1"/>
    <property type="match status" value="1"/>
</dbReference>
<dbReference type="Pfam" id="PF21089">
    <property type="entry name" value="PKS_DH_N"/>
    <property type="match status" value="1"/>
</dbReference>
<sequence length="1486" mass="156236">MVAVQAGEGEVAAALGDMGGRLEIAAVNAPGSVVVSGQLTALEEWLPRLAGCKSSRLKVSHAFHSHLMEPMLAEFRAVARGLRFHEPRIAVVSNLDGRVVGGELTDPEYWVRHVRGAVRFADGVRTLESEGVSRFLELGPDGVLTALARQSVDEDRDVVLVPALRAKRDEGEAFAGFLAQAHVAGVEVDWPAFYAGTGARRVELPTYAFQRERFWLMPGAKAGDPAAAGLDRIDHPLLAGAVQVGDRDEWLLTGRMSGESAPWVADHVVLGTVIVPGTALVELALTAGTRVGSPVIEELVLEAPLILTDNAARLVQVMVGASDEDGRREVAIYTRPENPGDDSDHGDHGDQGEATCHARGTLITGAPSIADWPAQWPPAGATPIGVDALYTQLADAGYDYGPVFQGVRAAWRDDDAVYADIALPDETAQTATGFAIHPALLDAALHGGLESLATGERSSTQLPFSWSGVRLEQTGRTRGRVRVATAGDAGLRIDIADEHGAPIAAVERLAFRPLDEAKLAGGRNRNVGHSSLYEVDWVIVPATARTGAGRIVVLGDLPAPGQRFADLDALEHALAAGRPVPEAVLIGIDTVEPEGAASPGSAASAASAQTAQAVREVATRTLGLLQRWLASPTLADARLVLVTRNAIAVGDDSPDLALSSVWGMVRSAQSEHPERFMLLDVDEPADTIDWAALVAAPEPQLAVREGQVFAPRLTRAEMASVRPGSEWRLAVERKGSLDDLAIVPCDGDRPLAANEVRIGIRAAGLNFRDVLIALGMYPGDAPLGSEAAGVVLEVGPGVTDLAPGDRVMGLVLNSLGTSAVADRRMVVPVPAGWSFAQAASVPVVFLTAYYALVDLAGLGKGERLLVHAAAGGVGMAAVQIAEHLGAQVFATASPGKWSAVRGLGVAGERIASSRDLGFREAFLAATGGEGVDVVLNALAGEFVDASLDLLPRGGRFVEMGKADIRDAGQLGKSGVRYQAFDLFDAGPERIQQMLCEIVGLFQRGVLRHAPIRTWDVRRGVEAFRFLREGRNTGKVVLTIPVRPDPNGTVLITGGTGGLGALFARHLVVSHGLTRLVLVSRRGAAADAVPELLAELRSLGADPRVVACDVSDRDQLAAVIGALEHPLTAVVHAAGVVDDGVVAALTPDQVERVLRPKVDAALHLHELTRDMELTAFILFSSVAALIGSPGQANYAAANAVLDALAARRHAAGLRTMSQAWGLWGEERGMGGALDAGGVARWARMGIEPLSAQLGLELFDAARLLDIPLAVPVRLDPGALRASARAGTLPALLRGLVRVPAARAAAGGDSLAQRLAAVRDGERERFVLELVQNQVAAVLGHGSPGAIDTDKTFKELGLDSLAAVELRNRLTKATGLRLPSTLIFDHPTPAGAASLVLTQVGGAQEQKAVSPLEEQLQKIEALLGAVAGDDQQLSRFEPRLRSFSNRLSSVLSTINSKREDDAEVFADDLDGVSDEEIFQLIDKEIGSA</sequence>
<keyword evidence="3" id="KW-0808">Transferase</keyword>
<dbReference type="InterPro" id="IPR050091">
    <property type="entry name" value="PKS_NRPS_Biosynth_Enz"/>
</dbReference>
<proteinExistence type="predicted"/>
<dbReference type="SMART" id="SM00829">
    <property type="entry name" value="PKS_ER"/>
    <property type="match status" value="1"/>
</dbReference>
<dbReference type="Pfam" id="PF22953">
    <property type="entry name" value="SpnB_Rossmann"/>
    <property type="match status" value="1"/>
</dbReference>
<feature type="region of interest" description="N-terminal hotdog fold" evidence="5">
    <location>
        <begin position="235"/>
        <end position="369"/>
    </location>
</feature>
<feature type="active site" description="Proton acceptor; for dehydratase activity" evidence="5">
    <location>
        <position position="267"/>
    </location>
</feature>
<evidence type="ECO:0000256" key="6">
    <source>
        <dbReference type="SAM" id="MobiDB-lite"/>
    </source>
</evidence>
<dbReference type="InterPro" id="IPR042104">
    <property type="entry name" value="PKS_dehydratase_sf"/>
</dbReference>
<evidence type="ECO:0000256" key="3">
    <source>
        <dbReference type="ARBA" id="ARBA00022679"/>
    </source>
</evidence>
<dbReference type="SUPFAM" id="SSF52151">
    <property type="entry name" value="FabD/lysophospholipase-like"/>
    <property type="match status" value="1"/>
</dbReference>
<dbReference type="Gene3D" id="3.90.180.10">
    <property type="entry name" value="Medium-chain alcohol dehydrogenases, catalytic domain"/>
    <property type="match status" value="1"/>
</dbReference>
<dbReference type="InterPro" id="IPR013968">
    <property type="entry name" value="PKS_KR"/>
</dbReference>
<feature type="domain" description="Carrier" evidence="7">
    <location>
        <begin position="1323"/>
        <end position="1398"/>
    </location>
</feature>
<evidence type="ECO:0000256" key="2">
    <source>
        <dbReference type="ARBA" id="ARBA00022553"/>
    </source>
</evidence>
<dbReference type="InterPro" id="IPR020806">
    <property type="entry name" value="PKS_PP-bd"/>
</dbReference>
<dbReference type="Gene3D" id="3.40.366.10">
    <property type="entry name" value="Malonyl-Coenzyme A Acyl Carrier Protein, domain 2"/>
    <property type="match status" value="1"/>
</dbReference>
<dbReference type="InterPro" id="IPR057326">
    <property type="entry name" value="KR_dom"/>
</dbReference>
<keyword evidence="2" id="KW-0597">Phosphoprotein</keyword>
<dbReference type="Gene3D" id="3.10.129.110">
    <property type="entry name" value="Polyketide synthase dehydratase"/>
    <property type="match status" value="1"/>
</dbReference>
<dbReference type="InterPro" id="IPR036291">
    <property type="entry name" value="NAD(P)-bd_dom_sf"/>
</dbReference>
<dbReference type="EMBL" id="JAGSXH010000113">
    <property type="protein sequence ID" value="MBS2965994.1"/>
    <property type="molecule type" value="Genomic_DNA"/>
</dbReference>
<dbReference type="SUPFAM" id="SSF55048">
    <property type="entry name" value="Probable ACP-binding domain of malonyl-CoA ACP transacylase"/>
    <property type="match status" value="1"/>
</dbReference>